<dbReference type="NCBIfam" id="TIGR02937">
    <property type="entry name" value="sigma70-ECF"/>
    <property type="match status" value="1"/>
</dbReference>
<name>A0ABR7K885_9FIRM</name>
<proteinExistence type="inferred from homology"/>
<dbReference type="EMBL" id="JACRWG010000001">
    <property type="protein sequence ID" value="MBC6008712.1"/>
    <property type="molecule type" value="Genomic_DNA"/>
</dbReference>
<dbReference type="InterPro" id="IPR013325">
    <property type="entry name" value="RNA_pol_sigma_r2"/>
</dbReference>
<gene>
    <name evidence="7" type="ORF">H8909_00330</name>
</gene>
<feature type="domain" description="RNA polymerase sigma factor 70 region 4 type 2" evidence="6">
    <location>
        <begin position="97"/>
        <end position="139"/>
    </location>
</feature>
<dbReference type="InterPro" id="IPR014284">
    <property type="entry name" value="RNA_pol_sigma-70_dom"/>
</dbReference>
<protein>
    <submittedName>
        <fullName evidence="7">Sigma-70 family RNA polymerase sigma factor</fullName>
    </submittedName>
</protein>
<sequence>MTIEDVIDTYGDMVTRICIMNLRNSDDAKDCFQEVFIKLYKHGIIEDHDYLKHWLIRVTINTCKDYRRVFYKKTINIEDVLIQDEKKDYVLLPVILDMPTRYKNVLYLYYYEGYKTDEIAEILKMNINTVKSRLKRGREILKKKVGEDDE</sequence>
<dbReference type="CDD" id="cd06171">
    <property type="entry name" value="Sigma70_r4"/>
    <property type="match status" value="1"/>
</dbReference>
<reference evidence="7 8" key="1">
    <citation type="submission" date="2020-08" db="EMBL/GenBank/DDBJ databases">
        <authorList>
            <person name="Liu C."/>
            <person name="Sun Q."/>
        </authorList>
    </citation>
    <scope>NUCLEOTIDE SEQUENCE [LARGE SCALE GENOMIC DNA]</scope>
    <source>
        <strain evidence="7 8">NSJ-22</strain>
    </source>
</reference>
<evidence type="ECO:0000259" key="5">
    <source>
        <dbReference type="Pfam" id="PF04542"/>
    </source>
</evidence>
<comment type="caution">
    <text evidence="7">The sequence shown here is derived from an EMBL/GenBank/DDBJ whole genome shotgun (WGS) entry which is preliminary data.</text>
</comment>
<dbReference type="Gene3D" id="1.10.1740.10">
    <property type="match status" value="1"/>
</dbReference>
<keyword evidence="8" id="KW-1185">Reference proteome</keyword>
<dbReference type="InterPro" id="IPR013324">
    <property type="entry name" value="RNA_pol_sigma_r3/r4-like"/>
</dbReference>
<evidence type="ECO:0000256" key="2">
    <source>
        <dbReference type="ARBA" id="ARBA00023015"/>
    </source>
</evidence>
<evidence type="ECO:0000259" key="6">
    <source>
        <dbReference type="Pfam" id="PF08281"/>
    </source>
</evidence>
<dbReference type="Pfam" id="PF08281">
    <property type="entry name" value="Sigma70_r4_2"/>
    <property type="match status" value="1"/>
</dbReference>
<accession>A0ABR7K885</accession>
<dbReference type="InterPro" id="IPR013249">
    <property type="entry name" value="RNA_pol_sigma70_r4_t2"/>
</dbReference>
<dbReference type="InterPro" id="IPR007627">
    <property type="entry name" value="RNA_pol_sigma70_r2"/>
</dbReference>
<evidence type="ECO:0000313" key="8">
    <source>
        <dbReference type="Proteomes" id="UP000603474"/>
    </source>
</evidence>
<dbReference type="PANTHER" id="PTHR43133">
    <property type="entry name" value="RNA POLYMERASE ECF-TYPE SIGMA FACTO"/>
    <property type="match status" value="1"/>
</dbReference>
<dbReference type="Proteomes" id="UP000603474">
    <property type="component" value="Unassembled WGS sequence"/>
</dbReference>
<dbReference type="SUPFAM" id="SSF88946">
    <property type="entry name" value="Sigma2 domain of RNA polymerase sigma factors"/>
    <property type="match status" value="1"/>
</dbReference>
<dbReference type="SUPFAM" id="SSF88659">
    <property type="entry name" value="Sigma3 and sigma4 domains of RNA polymerase sigma factors"/>
    <property type="match status" value="1"/>
</dbReference>
<feature type="domain" description="RNA polymerase sigma-70 region 2" evidence="5">
    <location>
        <begin position="7"/>
        <end position="68"/>
    </location>
</feature>
<comment type="similarity">
    <text evidence="1">Belongs to the sigma-70 factor family. ECF subfamily.</text>
</comment>
<dbReference type="RefSeq" id="WP_187011472.1">
    <property type="nucleotide sequence ID" value="NZ_JACRWG010000001.1"/>
</dbReference>
<dbReference type="Gene3D" id="1.10.10.10">
    <property type="entry name" value="Winged helix-like DNA-binding domain superfamily/Winged helix DNA-binding domain"/>
    <property type="match status" value="1"/>
</dbReference>
<evidence type="ECO:0000256" key="4">
    <source>
        <dbReference type="ARBA" id="ARBA00023163"/>
    </source>
</evidence>
<keyword evidence="3" id="KW-0731">Sigma factor</keyword>
<dbReference type="PANTHER" id="PTHR43133:SF60">
    <property type="entry name" value="RNA POLYMERASE SIGMA FACTOR SIGV"/>
    <property type="match status" value="1"/>
</dbReference>
<organism evidence="7 8">
    <name type="scientific">Catenibacterium faecis</name>
    <dbReference type="NCBI Taxonomy" id="2764323"/>
    <lineage>
        <taxon>Bacteria</taxon>
        <taxon>Bacillati</taxon>
        <taxon>Bacillota</taxon>
        <taxon>Erysipelotrichia</taxon>
        <taxon>Erysipelotrichales</taxon>
        <taxon>Coprobacillaceae</taxon>
        <taxon>Catenibacterium</taxon>
    </lineage>
</organism>
<dbReference type="InterPro" id="IPR039425">
    <property type="entry name" value="RNA_pol_sigma-70-like"/>
</dbReference>
<keyword evidence="2" id="KW-0805">Transcription regulation</keyword>
<keyword evidence="4" id="KW-0804">Transcription</keyword>
<dbReference type="InterPro" id="IPR036388">
    <property type="entry name" value="WH-like_DNA-bd_sf"/>
</dbReference>
<dbReference type="Pfam" id="PF04542">
    <property type="entry name" value="Sigma70_r2"/>
    <property type="match status" value="1"/>
</dbReference>
<evidence type="ECO:0000256" key="1">
    <source>
        <dbReference type="ARBA" id="ARBA00010641"/>
    </source>
</evidence>
<evidence type="ECO:0000256" key="3">
    <source>
        <dbReference type="ARBA" id="ARBA00023082"/>
    </source>
</evidence>
<evidence type="ECO:0000313" key="7">
    <source>
        <dbReference type="EMBL" id="MBC6008712.1"/>
    </source>
</evidence>